<feature type="domain" description="Co-chaperone DjlA N-terminal" evidence="1">
    <location>
        <begin position="28"/>
        <end position="140"/>
    </location>
</feature>
<gene>
    <name evidence="2" type="ORF">FNA46_23055</name>
</gene>
<name>A0A549SU23_9HYPH</name>
<comment type="caution">
    <text evidence="2">The sequence shown here is derived from an EMBL/GenBank/DDBJ whole genome shotgun (WGS) entry which is preliminary data.</text>
</comment>
<dbReference type="InterPro" id="IPR007791">
    <property type="entry name" value="DjlA_N"/>
</dbReference>
<reference evidence="2 3" key="1">
    <citation type="submission" date="2019-07" db="EMBL/GenBank/DDBJ databases">
        <title>Ln-dependent methylotrophs.</title>
        <authorList>
            <person name="Tani A."/>
        </authorList>
    </citation>
    <scope>NUCLEOTIDE SEQUENCE [LARGE SCALE GENOMIC DNA]</scope>
    <source>
        <strain evidence="2 3">SM12</strain>
    </source>
</reference>
<accession>A0A549SU23</accession>
<dbReference type="AlphaFoldDB" id="A0A549SU23"/>
<proteinExistence type="predicted"/>
<dbReference type="Gene3D" id="1.10.3680.10">
    <property type="entry name" value="TerB-like"/>
    <property type="match status" value="1"/>
</dbReference>
<dbReference type="InterPro" id="IPR029024">
    <property type="entry name" value="TerB-like"/>
</dbReference>
<evidence type="ECO:0000313" key="3">
    <source>
        <dbReference type="Proteomes" id="UP000316801"/>
    </source>
</evidence>
<dbReference type="Proteomes" id="UP000316801">
    <property type="component" value="Unassembled WGS sequence"/>
</dbReference>
<dbReference type="Pfam" id="PF05099">
    <property type="entry name" value="TerB"/>
    <property type="match status" value="1"/>
</dbReference>
<organism evidence="2 3">
    <name type="scientific">Rhizobium straminoryzae</name>
    <dbReference type="NCBI Taxonomy" id="1387186"/>
    <lineage>
        <taxon>Bacteria</taxon>
        <taxon>Pseudomonadati</taxon>
        <taxon>Pseudomonadota</taxon>
        <taxon>Alphaproteobacteria</taxon>
        <taxon>Hyphomicrobiales</taxon>
        <taxon>Rhizobiaceae</taxon>
        <taxon>Rhizobium/Agrobacterium group</taxon>
        <taxon>Rhizobium</taxon>
    </lineage>
</organism>
<evidence type="ECO:0000313" key="2">
    <source>
        <dbReference type="EMBL" id="TRL33140.1"/>
    </source>
</evidence>
<protein>
    <recommendedName>
        <fullName evidence="1">Co-chaperone DjlA N-terminal domain-containing protein</fullName>
    </recommendedName>
</protein>
<dbReference type="CDD" id="cd07313">
    <property type="entry name" value="terB_like_2"/>
    <property type="match status" value="1"/>
</dbReference>
<dbReference type="EMBL" id="VJMG01000079">
    <property type="protein sequence ID" value="TRL33140.1"/>
    <property type="molecule type" value="Genomic_DNA"/>
</dbReference>
<keyword evidence="3" id="KW-1185">Reference proteome</keyword>
<evidence type="ECO:0000259" key="1">
    <source>
        <dbReference type="Pfam" id="PF05099"/>
    </source>
</evidence>
<dbReference type="SUPFAM" id="SSF158682">
    <property type="entry name" value="TerB-like"/>
    <property type="match status" value="1"/>
</dbReference>
<dbReference type="RefSeq" id="WP_143127569.1">
    <property type="nucleotide sequence ID" value="NZ_VJMG01000079.1"/>
</dbReference>
<sequence>MFDRILDFIQEITGDRPHGEFAPDDPRVAFVALCFQVMEADGMISDQEKSRLHDLLRERYHLDSVHLEQLIEAGREAGSEAVDYYRFTSDLKRHLTPDDAVALVGALWDLVYADGERSEMEDHVIWRIADLLGVSARDRVMERQKVAARTVGGDTGGD</sequence>